<reference evidence="4 5" key="1">
    <citation type="journal article" date="2012" name="Appl. Environ. Microbiol.">
        <title>Emergence of Atypical Mycoplasma agalactiae Strains Harboring a New Prophage and Associated with an Alpine Wild Ungulate Mortality Episode.</title>
        <authorList>
            <person name="Tardy F."/>
            <person name="Baranowski E."/>
            <person name="Nouvel L.X."/>
            <person name="Mick V."/>
            <person name="Manso-Silvan L."/>
            <person name="Thiaucourt F."/>
            <person name="Thebault P."/>
            <person name="Breton M."/>
            <person name="Sirand-Pugnet P."/>
            <person name="Blanchard A."/>
            <person name="Garnier A."/>
            <person name="Gibert P."/>
            <person name="Game Y."/>
            <person name="Poumarat F."/>
            <person name="Citti C."/>
        </authorList>
    </citation>
    <scope>NUCLEOTIDE SEQUENCE [LARGE SCALE GENOMIC DNA]</scope>
    <source>
        <strain evidence="4 5">14628</strain>
    </source>
</reference>
<evidence type="ECO:0000256" key="2">
    <source>
        <dbReference type="SAM" id="MobiDB-lite"/>
    </source>
</evidence>
<name>I5D5Y8_MYCAA</name>
<keyword evidence="1" id="KW-0175">Coiled coil</keyword>
<evidence type="ECO:0008006" key="6">
    <source>
        <dbReference type="Google" id="ProtNLM"/>
    </source>
</evidence>
<proteinExistence type="predicted"/>
<feature type="signal peptide" evidence="3">
    <location>
        <begin position="1"/>
        <end position="24"/>
    </location>
</feature>
<feature type="region of interest" description="Disordered" evidence="2">
    <location>
        <begin position="63"/>
        <end position="89"/>
    </location>
</feature>
<comment type="caution">
    <text evidence="4">The sequence shown here is derived from an EMBL/GenBank/DDBJ whole genome shotgun (WGS) entry which is preliminary data.</text>
</comment>
<feature type="compositionally biased region" description="Polar residues" evidence="2">
    <location>
        <begin position="65"/>
        <end position="74"/>
    </location>
</feature>
<dbReference type="RefSeq" id="WP_004024451.1">
    <property type="nucleotide sequence ID" value="NZ_AJPR01000011.1"/>
</dbReference>
<feature type="coiled-coil region" evidence="1">
    <location>
        <begin position="325"/>
        <end position="352"/>
    </location>
</feature>
<dbReference type="Proteomes" id="UP000003181">
    <property type="component" value="Unassembled WGS sequence"/>
</dbReference>
<sequence>MKRDGIKKLSILTLSPLSVVSTFAFISASCDTQQKIDVVNPVGGGIKSPTNIQNEIDKQNDAHLESTNPAVNETSESRAKTKKDEKKVEEPKLITAPTVSTQSLKDILKDSYNLFDENIKDATKSINEYAKTKNDAKLYEAVSYLEQLISEIESIDSIKDNSGIKKILEELKSSINKIYELFDFIDNNEYGIKELENILSEIEKEFKAIKSTATDNWKEIIDSISFLIKNLLEKAKSKINLNSERSNKDLNIASGYIDELVENSDVARLHLDKQIAKLVKEYQDVNQKYQPVKKKFDEIDNGWYRFRAFFSSSMSNYYQKIHNELTQYVNQINKIVKKIESLKNIKANLTKTPIKKAK</sequence>
<dbReference type="EMBL" id="AJPR01000011">
    <property type="protein sequence ID" value="EIN15097.1"/>
    <property type="molecule type" value="Genomic_DNA"/>
</dbReference>
<keyword evidence="3" id="KW-0732">Signal</keyword>
<organism evidence="4 5">
    <name type="scientific">Mycoplasmopsis agalactiae 14628</name>
    <dbReference type="NCBI Taxonomy" id="1110504"/>
    <lineage>
        <taxon>Bacteria</taxon>
        <taxon>Bacillati</taxon>
        <taxon>Mycoplasmatota</taxon>
        <taxon>Mycoplasmoidales</taxon>
        <taxon>Metamycoplasmataceae</taxon>
        <taxon>Mycoplasmopsis</taxon>
    </lineage>
</organism>
<feature type="coiled-coil region" evidence="1">
    <location>
        <begin position="185"/>
        <end position="212"/>
    </location>
</feature>
<evidence type="ECO:0000313" key="5">
    <source>
        <dbReference type="Proteomes" id="UP000003181"/>
    </source>
</evidence>
<evidence type="ECO:0000256" key="3">
    <source>
        <dbReference type="SAM" id="SignalP"/>
    </source>
</evidence>
<accession>I5D5Y8</accession>
<evidence type="ECO:0000256" key="1">
    <source>
        <dbReference type="SAM" id="Coils"/>
    </source>
</evidence>
<feature type="chain" id="PRO_5003701340" description="Lipoprotein" evidence="3">
    <location>
        <begin position="25"/>
        <end position="358"/>
    </location>
</feature>
<dbReference type="NCBIfam" id="NF045967">
    <property type="entry name" value="MAG2950_fam_LP"/>
    <property type="match status" value="1"/>
</dbReference>
<evidence type="ECO:0000313" key="4">
    <source>
        <dbReference type="EMBL" id="EIN15097.1"/>
    </source>
</evidence>
<dbReference type="PROSITE" id="PS51257">
    <property type="entry name" value="PROKAR_LIPOPROTEIN"/>
    <property type="match status" value="1"/>
</dbReference>
<dbReference type="AlphaFoldDB" id="I5D5Y8"/>
<protein>
    <recommendedName>
        <fullName evidence="6">Lipoprotein</fullName>
    </recommendedName>
</protein>
<feature type="compositionally biased region" description="Basic and acidic residues" evidence="2">
    <location>
        <begin position="75"/>
        <end position="89"/>
    </location>
</feature>
<dbReference type="STRING" id="1110504.MAGb_7410"/>
<dbReference type="PATRIC" id="fig|1110504.5.peg.721"/>
<dbReference type="OrthoDB" id="10006223at2"/>
<gene>
    <name evidence="4" type="ORF">MAGb_7410</name>
</gene>